<name>A0A813K7D1_POLGL</name>
<evidence type="ECO:0000313" key="1">
    <source>
        <dbReference type="EMBL" id="CAE8696642.1"/>
    </source>
</evidence>
<gene>
    <name evidence="1" type="ORF">PGLA2088_LOCUS29918</name>
</gene>
<proteinExistence type="predicted"/>
<dbReference type="EMBL" id="CAJNNW010028545">
    <property type="protein sequence ID" value="CAE8696642.1"/>
    <property type="molecule type" value="Genomic_DNA"/>
</dbReference>
<feature type="non-terminal residue" evidence="1">
    <location>
        <position position="212"/>
    </location>
</feature>
<evidence type="ECO:0008006" key="3">
    <source>
        <dbReference type="Google" id="ProtNLM"/>
    </source>
</evidence>
<reference evidence="1" key="1">
    <citation type="submission" date="2021-02" db="EMBL/GenBank/DDBJ databases">
        <authorList>
            <person name="Dougan E. K."/>
            <person name="Rhodes N."/>
            <person name="Thang M."/>
            <person name="Chan C."/>
        </authorList>
    </citation>
    <scope>NUCLEOTIDE SEQUENCE</scope>
</reference>
<accession>A0A813K7D1</accession>
<protein>
    <recommendedName>
        <fullName evidence="3">Exocyst complex component Sec6</fullName>
    </recommendedName>
</protein>
<evidence type="ECO:0000313" key="2">
    <source>
        <dbReference type="Proteomes" id="UP000626109"/>
    </source>
</evidence>
<sequence length="212" mass="23801">MGCFGSKSKAFTEKLDAVQRGIEGRSWRHRGDLRILESLVDDLVLLFQWFSSPDGKDFDQLGRIQRLGDLVTEELHTLMDVRLIRAGDLTGVQTILRAALKLDKCRATKASEIVGQKYKAVLSQLGKEQIQLVDAALKQLTSADRLLEGSKQVNEILLRAKLFVTEVPELVPLVLQYSTAFSVKILEFLPELMARKPRDVPEIHMAVCVTLD</sequence>
<dbReference type="AlphaFoldDB" id="A0A813K7D1"/>
<comment type="caution">
    <text evidence="1">The sequence shown here is derived from an EMBL/GenBank/DDBJ whole genome shotgun (WGS) entry which is preliminary data.</text>
</comment>
<dbReference type="Proteomes" id="UP000626109">
    <property type="component" value="Unassembled WGS sequence"/>
</dbReference>
<organism evidence="1 2">
    <name type="scientific">Polarella glacialis</name>
    <name type="common">Dinoflagellate</name>
    <dbReference type="NCBI Taxonomy" id="89957"/>
    <lineage>
        <taxon>Eukaryota</taxon>
        <taxon>Sar</taxon>
        <taxon>Alveolata</taxon>
        <taxon>Dinophyceae</taxon>
        <taxon>Suessiales</taxon>
        <taxon>Suessiaceae</taxon>
        <taxon>Polarella</taxon>
    </lineage>
</organism>